<organism evidence="1 2">
    <name type="scientific">Gordonia phage Azira</name>
    <dbReference type="NCBI Taxonomy" id="3035369"/>
    <lineage>
        <taxon>Viruses</taxon>
        <taxon>Duplodnaviria</taxon>
        <taxon>Heunggongvirae</taxon>
        <taxon>Uroviricota</taxon>
        <taxon>Caudoviricetes</taxon>
        <taxon>Aziravirus</taxon>
        <taxon>Aziravirus azira</taxon>
    </lineage>
</organism>
<dbReference type="GeneID" id="80559232"/>
<protein>
    <submittedName>
        <fullName evidence="1">RecA-like DNA recombinase</fullName>
    </submittedName>
</protein>
<name>A0AAF0GIF0_9CAUD</name>
<accession>A0AAF0GIF0</accession>
<keyword evidence="2" id="KW-1185">Reference proteome</keyword>
<dbReference type="Proteomes" id="UP001223098">
    <property type="component" value="Segment"/>
</dbReference>
<proteinExistence type="predicted"/>
<evidence type="ECO:0000313" key="2">
    <source>
        <dbReference type="Proteomes" id="UP001223098"/>
    </source>
</evidence>
<sequence length="270" mass="30517">MAARTGAATKKDYAAIAAAKIKKPSEKKRRLPSILVYARNKKGKTRFCTTAPGVLILDPEDGTDEFTKADPNVWPITEWADFNDVYQYLRAGDHPYRYVAFDGMTRFANMALRFVMEQAEERDITRTPGMVQQRDYGKSGELIKGMIYNFHALGLGLIFTAQERQVEGDFTEEDDDVEEATIQYVPDLPKGVRGVVNAQVDVIGRLYTVQTEDEPPKVHRRLWLAPSAIYDTGYRSEYVLPPYLANPTVPRLIRAIRTGNPNPPKKEEGK</sequence>
<dbReference type="Pfam" id="PF13479">
    <property type="entry name" value="AAA_24"/>
    <property type="match status" value="1"/>
</dbReference>
<evidence type="ECO:0000313" key="1">
    <source>
        <dbReference type="EMBL" id="WGH21044.1"/>
    </source>
</evidence>
<dbReference type="EMBL" id="OQ709211">
    <property type="protein sequence ID" value="WGH21044.1"/>
    <property type="molecule type" value="Genomic_DNA"/>
</dbReference>
<gene>
    <name evidence="1" type="primary">38</name>
    <name evidence="1" type="ORF">SEA_AZIRA_38</name>
</gene>
<reference evidence="1 2" key="1">
    <citation type="submission" date="2023-03" db="EMBL/GenBank/DDBJ databases">
        <authorList>
            <person name="McGarrah C.E.E."/>
            <person name="Algarin-Martinez E.D."/>
            <person name="Cavasini M.E.D."/>
            <person name="Correa V."/>
            <person name="Danielson D.F."/>
            <person name="Dean W.R."/>
            <person name="French J.L."/>
            <person name="Gaskin N."/>
            <person name="Jain U."/>
            <person name="Janvier J."/>
            <person name="Macumber B.M."/>
            <person name="Martini F.K."/>
            <person name="Mazzei S.G."/>
            <person name="Mujica J.M."/>
            <person name="Odegaard O."/>
            <person name="Quarterman C."/>
            <person name="Rand T.M."/>
            <person name="Seidensticker N.S."/>
            <person name="Serrano T."/>
            <person name="Soltys A."/>
            <person name="Ungrey M.D."/>
            <person name="Pollenz R.S."/>
            <person name="Russell D.A."/>
            <person name="Jacobs-Sera D."/>
            <person name="Hatfull G.F."/>
        </authorList>
    </citation>
    <scope>NUCLEOTIDE SEQUENCE [LARGE SCALE GENOMIC DNA]</scope>
</reference>
<dbReference type="RefSeq" id="YP_010842441.1">
    <property type="nucleotide sequence ID" value="NC_079140.1"/>
</dbReference>
<dbReference type="KEGG" id="vg:80559232"/>